<dbReference type="EMBL" id="JACSQF010000015">
    <property type="protein sequence ID" value="MBD7981883.1"/>
    <property type="molecule type" value="Genomic_DNA"/>
</dbReference>
<comment type="subcellular location">
    <subcellularLocation>
        <location evidence="1">Membrane</location>
        <topology evidence="1">Multi-pass membrane protein</topology>
    </subcellularLocation>
</comment>
<evidence type="ECO:0000256" key="3">
    <source>
        <dbReference type="ARBA" id="ARBA00022692"/>
    </source>
</evidence>
<evidence type="ECO:0000259" key="8">
    <source>
        <dbReference type="Pfam" id="PF00892"/>
    </source>
</evidence>
<gene>
    <name evidence="9" type="ORF">H9641_14290</name>
</gene>
<evidence type="ECO:0000256" key="2">
    <source>
        <dbReference type="ARBA" id="ARBA00007362"/>
    </source>
</evidence>
<keyword evidence="5 7" id="KW-0472">Membrane</keyword>
<feature type="region of interest" description="Disordered" evidence="6">
    <location>
        <begin position="290"/>
        <end position="353"/>
    </location>
</feature>
<feature type="transmembrane region" description="Helical" evidence="7">
    <location>
        <begin position="121"/>
        <end position="137"/>
    </location>
</feature>
<evidence type="ECO:0000256" key="1">
    <source>
        <dbReference type="ARBA" id="ARBA00004141"/>
    </source>
</evidence>
<protein>
    <submittedName>
        <fullName evidence="9">DMT family transporter</fullName>
    </submittedName>
</protein>
<feature type="transmembrane region" description="Helical" evidence="7">
    <location>
        <begin position="66"/>
        <end position="88"/>
    </location>
</feature>
<evidence type="ECO:0000256" key="4">
    <source>
        <dbReference type="ARBA" id="ARBA00022989"/>
    </source>
</evidence>
<organism evidence="9 10">
    <name type="scientific">Oerskovia merdavium</name>
    <dbReference type="NCBI Taxonomy" id="2762227"/>
    <lineage>
        <taxon>Bacteria</taxon>
        <taxon>Bacillati</taxon>
        <taxon>Actinomycetota</taxon>
        <taxon>Actinomycetes</taxon>
        <taxon>Micrococcales</taxon>
        <taxon>Cellulomonadaceae</taxon>
        <taxon>Oerskovia</taxon>
    </lineage>
</organism>
<evidence type="ECO:0000256" key="6">
    <source>
        <dbReference type="SAM" id="MobiDB-lite"/>
    </source>
</evidence>
<dbReference type="SUPFAM" id="SSF103481">
    <property type="entry name" value="Multidrug resistance efflux transporter EmrE"/>
    <property type="match status" value="2"/>
</dbReference>
<dbReference type="PANTHER" id="PTHR32322:SF2">
    <property type="entry name" value="EAMA DOMAIN-CONTAINING PROTEIN"/>
    <property type="match status" value="1"/>
</dbReference>
<feature type="compositionally biased region" description="Basic residues" evidence="6">
    <location>
        <begin position="333"/>
        <end position="353"/>
    </location>
</feature>
<feature type="transmembrane region" description="Helical" evidence="7">
    <location>
        <begin position="264"/>
        <end position="283"/>
    </location>
</feature>
<feature type="transmembrane region" description="Helical" evidence="7">
    <location>
        <begin position="208"/>
        <end position="231"/>
    </location>
</feature>
<feature type="transmembrane region" description="Helical" evidence="7">
    <location>
        <begin position="238"/>
        <end position="258"/>
    </location>
</feature>
<keyword evidence="3 7" id="KW-0812">Transmembrane</keyword>
<dbReference type="InterPro" id="IPR037185">
    <property type="entry name" value="EmrE-like"/>
</dbReference>
<comment type="caution">
    <text evidence="9">The sequence shown here is derived from an EMBL/GenBank/DDBJ whole genome shotgun (WGS) entry which is preliminary data.</text>
</comment>
<dbReference type="InterPro" id="IPR000620">
    <property type="entry name" value="EamA_dom"/>
</dbReference>
<feature type="transmembrane region" description="Helical" evidence="7">
    <location>
        <begin position="33"/>
        <end position="54"/>
    </location>
</feature>
<feature type="domain" description="EamA" evidence="8">
    <location>
        <begin position="3"/>
        <end position="135"/>
    </location>
</feature>
<keyword evidence="10" id="KW-1185">Reference proteome</keyword>
<evidence type="ECO:0000313" key="9">
    <source>
        <dbReference type="EMBL" id="MBD7981883.1"/>
    </source>
</evidence>
<evidence type="ECO:0000256" key="5">
    <source>
        <dbReference type="ARBA" id="ARBA00023136"/>
    </source>
</evidence>
<feature type="transmembrane region" description="Helical" evidence="7">
    <location>
        <begin position="173"/>
        <end position="196"/>
    </location>
</feature>
<name>A0ABR8U2G8_9CELL</name>
<feature type="domain" description="EamA" evidence="8">
    <location>
        <begin position="148"/>
        <end position="281"/>
    </location>
</feature>
<reference evidence="9 10" key="1">
    <citation type="submission" date="2020-08" db="EMBL/GenBank/DDBJ databases">
        <title>A Genomic Blueprint of the Chicken Gut Microbiome.</title>
        <authorList>
            <person name="Gilroy R."/>
            <person name="Ravi A."/>
            <person name="Getino M."/>
            <person name="Pursley I."/>
            <person name="Horton D.L."/>
            <person name="Alikhan N.-F."/>
            <person name="Baker D."/>
            <person name="Gharbi K."/>
            <person name="Hall N."/>
            <person name="Watson M."/>
            <person name="Adriaenssens E.M."/>
            <person name="Foster-Nyarko E."/>
            <person name="Jarju S."/>
            <person name="Secka A."/>
            <person name="Antonio M."/>
            <person name="Oren A."/>
            <person name="Chaudhuri R."/>
            <person name="La Ragione R.M."/>
            <person name="Hildebrand F."/>
            <person name="Pallen M.J."/>
        </authorList>
    </citation>
    <scope>NUCLEOTIDE SEQUENCE [LARGE SCALE GENOMIC DNA]</scope>
    <source>
        <strain evidence="9 10">Sa2CUA9</strain>
    </source>
</reference>
<evidence type="ECO:0000256" key="7">
    <source>
        <dbReference type="SAM" id="Phobius"/>
    </source>
</evidence>
<dbReference type="Pfam" id="PF00892">
    <property type="entry name" value="EamA"/>
    <property type="match status" value="2"/>
</dbReference>
<dbReference type="InterPro" id="IPR050638">
    <property type="entry name" value="AA-Vitamin_Transporters"/>
</dbReference>
<comment type="similarity">
    <text evidence="2">Belongs to the EamA transporter family.</text>
</comment>
<accession>A0ABR8U2G8</accession>
<proteinExistence type="inferred from homology"/>
<keyword evidence="4 7" id="KW-1133">Transmembrane helix</keyword>
<feature type="transmembrane region" description="Helical" evidence="7">
    <location>
        <begin position="149"/>
        <end position="166"/>
    </location>
</feature>
<dbReference type="Proteomes" id="UP000655570">
    <property type="component" value="Unassembled WGS sequence"/>
</dbReference>
<evidence type="ECO:0000313" key="10">
    <source>
        <dbReference type="Proteomes" id="UP000655570"/>
    </source>
</evidence>
<sequence>MTLLAAVAFVATWSSGFLVPAFAVVEVSPLTLLVWRFVPLAAVLLVLALARGVARSAGAAVLRRQAVIGLFAQFGYCVFVYAAIAAGIATGTVALIDAVQPLVVAVLVGPLLGLQVRGAQWAGLAVGALGVLLVVRSQLEGASAHPSAYLLPLLAMSCLIVATFLQRRSDAQAGVLTTLTVHVVVTAAALVVVAAATGTLTPPASATFWLAAGFAAAFPTLAAYGLYWWLLRRVGVTALNALLFLIAPATAAGGAVLLGENLTVVTLVGFALCGAGVAVVMAYETSAAADSGPRARATRPDEPGGCEAKAPGRPVALTAAGTARAPRGDPPRPGRRSTRGSGRRARRAGRTPR</sequence>
<feature type="transmembrane region" description="Helical" evidence="7">
    <location>
        <begin position="94"/>
        <end position="114"/>
    </location>
</feature>
<dbReference type="PANTHER" id="PTHR32322">
    <property type="entry name" value="INNER MEMBRANE TRANSPORTER"/>
    <property type="match status" value="1"/>
</dbReference>